<accession>A0A941ED99</accession>
<evidence type="ECO:0000259" key="8">
    <source>
        <dbReference type="PROSITE" id="PS50928"/>
    </source>
</evidence>
<dbReference type="AlphaFoldDB" id="A0A941ED99"/>
<dbReference type="InterPro" id="IPR000515">
    <property type="entry name" value="MetI-like"/>
</dbReference>
<keyword evidence="6 7" id="KW-0472">Membrane</keyword>
<evidence type="ECO:0000256" key="5">
    <source>
        <dbReference type="ARBA" id="ARBA00022989"/>
    </source>
</evidence>
<organism evidence="9 10">
    <name type="scientific">Actinospica acidithermotolerans</name>
    <dbReference type="NCBI Taxonomy" id="2828514"/>
    <lineage>
        <taxon>Bacteria</taxon>
        <taxon>Bacillati</taxon>
        <taxon>Actinomycetota</taxon>
        <taxon>Actinomycetes</taxon>
        <taxon>Catenulisporales</taxon>
        <taxon>Actinospicaceae</taxon>
        <taxon>Actinospica</taxon>
    </lineage>
</organism>
<dbReference type="Proteomes" id="UP000676325">
    <property type="component" value="Unassembled WGS sequence"/>
</dbReference>
<feature type="transmembrane region" description="Helical" evidence="7">
    <location>
        <begin position="236"/>
        <end position="260"/>
    </location>
</feature>
<keyword evidence="10" id="KW-1185">Reference proteome</keyword>
<protein>
    <submittedName>
        <fullName evidence="9">Sugar ABC transporter permease</fullName>
    </submittedName>
</protein>
<evidence type="ECO:0000313" key="10">
    <source>
        <dbReference type="Proteomes" id="UP000676325"/>
    </source>
</evidence>
<evidence type="ECO:0000256" key="7">
    <source>
        <dbReference type="RuleBase" id="RU363032"/>
    </source>
</evidence>
<proteinExistence type="inferred from homology"/>
<dbReference type="InterPro" id="IPR035906">
    <property type="entry name" value="MetI-like_sf"/>
</dbReference>
<evidence type="ECO:0000313" key="9">
    <source>
        <dbReference type="EMBL" id="MBR7828518.1"/>
    </source>
</evidence>
<feature type="transmembrane region" description="Helical" evidence="7">
    <location>
        <begin position="41"/>
        <end position="68"/>
    </location>
</feature>
<evidence type="ECO:0000256" key="6">
    <source>
        <dbReference type="ARBA" id="ARBA00023136"/>
    </source>
</evidence>
<evidence type="ECO:0000256" key="3">
    <source>
        <dbReference type="ARBA" id="ARBA00022475"/>
    </source>
</evidence>
<feature type="transmembrane region" description="Helical" evidence="7">
    <location>
        <begin position="80"/>
        <end position="100"/>
    </location>
</feature>
<dbReference type="SUPFAM" id="SSF161098">
    <property type="entry name" value="MetI-like"/>
    <property type="match status" value="1"/>
</dbReference>
<feature type="domain" description="ABC transmembrane type-1" evidence="8">
    <location>
        <begin position="37"/>
        <end position="257"/>
    </location>
</feature>
<keyword evidence="2 7" id="KW-0813">Transport</keyword>
<keyword evidence="3" id="KW-1003">Cell membrane</keyword>
<comment type="caution">
    <text evidence="9">The sequence shown here is derived from an EMBL/GenBank/DDBJ whole genome shotgun (WGS) entry which is preliminary data.</text>
</comment>
<keyword evidence="4 7" id="KW-0812">Transmembrane</keyword>
<dbReference type="GO" id="GO:0005886">
    <property type="term" value="C:plasma membrane"/>
    <property type="evidence" value="ECO:0007669"/>
    <property type="project" value="UniProtKB-SubCell"/>
</dbReference>
<dbReference type="PANTHER" id="PTHR30193:SF37">
    <property type="entry name" value="INNER MEMBRANE ABC TRANSPORTER PERMEASE PROTEIN YCJO"/>
    <property type="match status" value="1"/>
</dbReference>
<dbReference type="InterPro" id="IPR051393">
    <property type="entry name" value="ABC_transporter_permease"/>
</dbReference>
<keyword evidence="5 7" id="KW-1133">Transmembrane helix</keyword>
<dbReference type="Gene3D" id="1.10.3720.10">
    <property type="entry name" value="MetI-like"/>
    <property type="match status" value="1"/>
</dbReference>
<evidence type="ECO:0000256" key="4">
    <source>
        <dbReference type="ARBA" id="ARBA00022692"/>
    </source>
</evidence>
<dbReference type="EMBL" id="JAGSOH010000058">
    <property type="protein sequence ID" value="MBR7828518.1"/>
    <property type="molecule type" value="Genomic_DNA"/>
</dbReference>
<evidence type="ECO:0000256" key="2">
    <source>
        <dbReference type="ARBA" id="ARBA00022448"/>
    </source>
</evidence>
<dbReference type="PROSITE" id="PS50928">
    <property type="entry name" value="ABC_TM1"/>
    <property type="match status" value="1"/>
</dbReference>
<feature type="transmembrane region" description="Helical" evidence="7">
    <location>
        <begin position="189"/>
        <end position="209"/>
    </location>
</feature>
<dbReference type="PANTHER" id="PTHR30193">
    <property type="entry name" value="ABC TRANSPORTER PERMEASE PROTEIN"/>
    <property type="match status" value="1"/>
</dbReference>
<dbReference type="CDD" id="cd06261">
    <property type="entry name" value="TM_PBP2"/>
    <property type="match status" value="1"/>
</dbReference>
<dbReference type="GO" id="GO:0055085">
    <property type="term" value="P:transmembrane transport"/>
    <property type="evidence" value="ECO:0007669"/>
    <property type="project" value="InterPro"/>
</dbReference>
<dbReference type="Pfam" id="PF00528">
    <property type="entry name" value="BPD_transp_1"/>
    <property type="match status" value="1"/>
</dbReference>
<sequence>MNVYISFTSWHGIGSMDWIGLANYRRLLSDPQFWSGFGHNALLVVAMAIAPTCLGLVIAAALFDVIAVRFGPRTASVLRACVYLPQVMPLAVMGVVWGWILSPNNGAFDSLLRDIGLGSLAHDWLGDPHTALYAVMFVMLWLQLGFPLVVFMSGLQRIDPALHEAAELDGASWPRRFWHITVPHMRPEFMVVLLICTIAALKAFAPIYVLTGGGPGYSTTIPSYYSYENFFETTQVGYGAAVATVLAAIALVVTVVFLVVQRRTAEEG</sequence>
<comment type="similarity">
    <text evidence="7">Belongs to the binding-protein-dependent transport system permease family.</text>
</comment>
<name>A0A941ED99_9ACTN</name>
<evidence type="ECO:0000256" key="1">
    <source>
        <dbReference type="ARBA" id="ARBA00004651"/>
    </source>
</evidence>
<reference evidence="9" key="1">
    <citation type="submission" date="2021-04" db="EMBL/GenBank/DDBJ databases">
        <title>Genome based classification of Actinospica acidithermotolerans sp. nov., an actinobacterium isolated from an Indonesian hot spring.</title>
        <authorList>
            <person name="Kusuma A.B."/>
            <person name="Putra K.E."/>
            <person name="Nafisah S."/>
            <person name="Loh J."/>
            <person name="Nouioui I."/>
            <person name="Goodfellow M."/>
        </authorList>
    </citation>
    <scope>NUCLEOTIDE SEQUENCE</scope>
    <source>
        <strain evidence="9">MGRD01-02</strain>
    </source>
</reference>
<comment type="subcellular location">
    <subcellularLocation>
        <location evidence="1 7">Cell membrane</location>
        <topology evidence="1 7">Multi-pass membrane protein</topology>
    </subcellularLocation>
</comment>
<gene>
    <name evidence="9" type="ORF">KDK95_19560</name>
</gene>
<feature type="transmembrane region" description="Helical" evidence="7">
    <location>
        <begin position="131"/>
        <end position="151"/>
    </location>
</feature>